<dbReference type="Proteomes" id="UP000325755">
    <property type="component" value="Chromosome"/>
</dbReference>
<keyword evidence="2" id="KW-0012">Acyltransferase</keyword>
<evidence type="ECO:0000313" key="4">
    <source>
        <dbReference type="EMBL" id="QFY44905.1"/>
    </source>
</evidence>
<dbReference type="OrthoDB" id="9805924at2"/>
<dbReference type="Gene3D" id="3.40.630.30">
    <property type="match status" value="1"/>
</dbReference>
<proteinExistence type="predicted"/>
<organism evidence="4 5">
    <name type="scientific">Candidatus Methylospira mobilis</name>
    <dbReference type="NCBI Taxonomy" id="1808979"/>
    <lineage>
        <taxon>Bacteria</taxon>
        <taxon>Pseudomonadati</taxon>
        <taxon>Pseudomonadota</taxon>
        <taxon>Gammaproteobacteria</taxon>
        <taxon>Methylococcales</taxon>
        <taxon>Methylococcaceae</taxon>
        <taxon>Candidatus Methylospira</taxon>
    </lineage>
</organism>
<reference evidence="4 5" key="1">
    <citation type="submission" date="2019-09" db="EMBL/GenBank/DDBJ databases">
        <title>Ecophysiology of the spiral-shaped methanotroph Methylospira mobilis as revealed by the complete genome sequence.</title>
        <authorList>
            <person name="Oshkin I.Y."/>
            <person name="Dedysh S.N."/>
            <person name="Miroshnikov K."/>
            <person name="Danilova O.V."/>
            <person name="Hakobyan A."/>
            <person name="Liesack W."/>
        </authorList>
    </citation>
    <scope>NUCLEOTIDE SEQUENCE [LARGE SCALE GENOMIC DNA]</scope>
    <source>
        <strain evidence="4 5">Shm1</strain>
    </source>
</reference>
<keyword evidence="5" id="KW-1185">Reference proteome</keyword>
<dbReference type="EMBL" id="CP044205">
    <property type="protein sequence ID" value="QFY44905.1"/>
    <property type="molecule type" value="Genomic_DNA"/>
</dbReference>
<evidence type="ECO:0000259" key="3">
    <source>
        <dbReference type="PROSITE" id="PS51186"/>
    </source>
</evidence>
<dbReference type="GO" id="GO:0016747">
    <property type="term" value="F:acyltransferase activity, transferring groups other than amino-acyl groups"/>
    <property type="evidence" value="ECO:0007669"/>
    <property type="project" value="InterPro"/>
</dbReference>
<dbReference type="AlphaFoldDB" id="A0A5Q0BLV2"/>
<dbReference type="PANTHER" id="PTHR43877">
    <property type="entry name" value="AMINOALKYLPHOSPHONATE N-ACETYLTRANSFERASE-RELATED-RELATED"/>
    <property type="match status" value="1"/>
</dbReference>
<name>A0A5Q0BLV2_9GAMM</name>
<dbReference type="InterPro" id="IPR050832">
    <property type="entry name" value="Bact_Acetyltransf"/>
</dbReference>
<dbReference type="Pfam" id="PF00583">
    <property type="entry name" value="Acetyltransf_1"/>
    <property type="match status" value="1"/>
</dbReference>
<gene>
    <name evidence="4" type="ORF">F6R98_02140</name>
</gene>
<protein>
    <submittedName>
        <fullName evidence="4">GNAT family N-acetyltransferase</fullName>
    </submittedName>
</protein>
<dbReference type="CDD" id="cd04301">
    <property type="entry name" value="NAT_SF"/>
    <property type="match status" value="1"/>
</dbReference>
<dbReference type="InterPro" id="IPR016181">
    <property type="entry name" value="Acyl_CoA_acyltransferase"/>
</dbReference>
<keyword evidence="1 4" id="KW-0808">Transferase</keyword>
<dbReference type="SUPFAM" id="SSF55729">
    <property type="entry name" value="Acyl-CoA N-acyltransferases (Nat)"/>
    <property type="match status" value="1"/>
</dbReference>
<dbReference type="PIRSF" id="PIRSF037663">
    <property type="entry name" value="Acetyltransf_GNAT_prd"/>
    <property type="match status" value="1"/>
</dbReference>
<feature type="domain" description="N-acetyltransferase" evidence="3">
    <location>
        <begin position="1"/>
        <end position="151"/>
    </location>
</feature>
<dbReference type="PROSITE" id="PS51186">
    <property type="entry name" value="GNAT"/>
    <property type="match status" value="1"/>
</dbReference>
<dbReference type="InterPro" id="IPR000182">
    <property type="entry name" value="GNAT_dom"/>
</dbReference>
<accession>A0A5Q0BLV2</accession>
<evidence type="ECO:0000313" key="5">
    <source>
        <dbReference type="Proteomes" id="UP000325755"/>
    </source>
</evidence>
<dbReference type="InParanoid" id="A0A5Q0BLV2"/>
<sequence length="151" mass="16635">MTIRAATSCDIPQLADLLSLLFAQEADFIPNIERQTCALRLILDHPEAGRIFCAENGEDGSIVGMVSLMFSISTAEGGAAAWLEDMIVLPEQRGRHIGAYLLKTAVNHAKAAGCTRISLLTDEDNQIALRFYQRAGFKDSKMRPLRLTLRD</sequence>
<evidence type="ECO:0000256" key="2">
    <source>
        <dbReference type="ARBA" id="ARBA00023315"/>
    </source>
</evidence>
<dbReference type="KEGG" id="mmob:F6R98_02140"/>
<evidence type="ECO:0000256" key="1">
    <source>
        <dbReference type="ARBA" id="ARBA00022679"/>
    </source>
</evidence>
<dbReference type="FunCoup" id="A0A5Q0BLV2">
    <property type="interactions" value="24"/>
</dbReference>
<dbReference type="PANTHER" id="PTHR43877:SF2">
    <property type="entry name" value="AMINOALKYLPHOSPHONATE N-ACETYLTRANSFERASE-RELATED"/>
    <property type="match status" value="1"/>
</dbReference>
<dbReference type="InterPro" id="IPR017255">
    <property type="entry name" value="AcTrfase_GNAT_prd"/>
</dbReference>